<evidence type="ECO:0000313" key="6">
    <source>
        <dbReference type="Proteomes" id="UP000198668"/>
    </source>
</evidence>
<evidence type="ECO:0000256" key="1">
    <source>
        <dbReference type="ARBA" id="ARBA00023015"/>
    </source>
</evidence>
<protein>
    <submittedName>
        <fullName evidence="5">DNA-binding transcriptional regulator, LacI/PurR family</fullName>
    </submittedName>
</protein>
<dbReference type="EMBL" id="FOQE01000002">
    <property type="protein sequence ID" value="SFH54601.1"/>
    <property type="molecule type" value="Genomic_DNA"/>
</dbReference>
<dbReference type="Pfam" id="PF13377">
    <property type="entry name" value="Peripla_BP_3"/>
    <property type="match status" value="1"/>
</dbReference>
<reference evidence="5 6" key="1">
    <citation type="submission" date="2016-10" db="EMBL/GenBank/DDBJ databases">
        <authorList>
            <person name="de Groot N.N."/>
        </authorList>
    </citation>
    <scope>NUCLEOTIDE SEQUENCE [LARGE SCALE GENOMIC DNA]</scope>
    <source>
        <strain evidence="5 6">DSM 27630</strain>
    </source>
</reference>
<dbReference type="Proteomes" id="UP000198668">
    <property type="component" value="Unassembled WGS sequence"/>
</dbReference>
<evidence type="ECO:0000313" key="5">
    <source>
        <dbReference type="EMBL" id="SFH54601.1"/>
    </source>
</evidence>
<dbReference type="OrthoDB" id="9813468at2"/>
<dbReference type="PANTHER" id="PTHR30146">
    <property type="entry name" value="LACI-RELATED TRANSCRIPTIONAL REPRESSOR"/>
    <property type="match status" value="1"/>
</dbReference>
<dbReference type="SUPFAM" id="SSF46785">
    <property type="entry name" value="Winged helix' DNA-binding domain"/>
    <property type="match status" value="1"/>
</dbReference>
<dbReference type="CDD" id="cd07377">
    <property type="entry name" value="WHTH_GntR"/>
    <property type="match status" value="1"/>
</dbReference>
<dbReference type="CDD" id="cd06267">
    <property type="entry name" value="PBP1_LacI_sugar_binding-like"/>
    <property type="match status" value="1"/>
</dbReference>
<gene>
    <name evidence="5" type="ORF">SAMN04489868_10283</name>
</gene>
<dbReference type="Pfam" id="PF00392">
    <property type="entry name" value="GntR"/>
    <property type="match status" value="1"/>
</dbReference>
<proteinExistence type="predicted"/>
<dbReference type="GO" id="GO:0000976">
    <property type="term" value="F:transcription cis-regulatory region binding"/>
    <property type="evidence" value="ECO:0007669"/>
    <property type="project" value="TreeGrafter"/>
</dbReference>
<evidence type="ECO:0000256" key="2">
    <source>
        <dbReference type="ARBA" id="ARBA00023125"/>
    </source>
</evidence>
<dbReference type="RefSeq" id="WP_092090889.1">
    <property type="nucleotide sequence ID" value="NZ_FOQE01000002.1"/>
</dbReference>
<dbReference type="PROSITE" id="PS50949">
    <property type="entry name" value="HTH_GNTR"/>
    <property type="match status" value="1"/>
</dbReference>
<dbReference type="InterPro" id="IPR028082">
    <property type="entry name" value="Peripla_BP_I"/>
</dbReference>
<dbReference type="PANTHER" id="PTHR30146:SF109">
    <property type="entry name" value="HTH-TYPE TRANSCRIPTIONAL REGULATOR GALS"/>
    <property type="match status" value="1"/>
</dbReference>
<accession>A0A1I3AYY7</accession>
<keyword evidence="6" id="KW-1185">Reference proteome</keyword>
<dbReference type="AlphaFoldDB" id="A0A1I3AYY7"/>
<dbReference type="InterPro" id="IPR000524">
    <property type="entry name" value="Tscrpt_reg_HTH_GntR"/>
</dbReference>
<feature type="domain" description="HTH gntR-type" evidence="4">
    <location>
        <begin position="4"/>
        <end position="72"/>
    </location>
</feature>
<keyword evidence="2 5" id="KW-0238">DNA-binding</keyword>
<dbReference type="InterPro" id="IPR036390">
    <property type="entry name" value="WH_DNA-bd_sf"/>
</dbReference>
<sequence>MKKVPAYQKIYLDLKNQIFQGVYPYNSRIPTEKELADYYQVSRITSKRAVDELANEHWLRRYPGKGSFVTYRSREKQSLQIGLVLNFSTNHGLKEYLAGIQKGLTDSSYSIKAYYANQTGFSFETLLSAAERNELAGLILQAPIPTAFLSRLVQLFYKGFPVILLNQEMDGLPFSAVISQDFLGGYQATRHAIEKGHEKIYFVAQTPIYSDAVVRQRYLGYLKAVTEKNLSLPKVPYLPSFDRPTIDTPFMQDCLREWEKHDLSCLVFENDVLAIEFLSAANTLGWDLPHDLSFIGFDDIPLAQLIEPHLTTIRQNFYELGVQAALCLLEQLIPFKETHEDPSQKRIEIPVALVERSSVAAR</sequence>
<name>A0A1I3AYY7_9LACT</name>
<organism evidence="5 6">
    <name type="scientific">Pisciglobus halotolerans</name>
    <dbReference type="NCBI Taxonomy" id="745365"/>
    <lineage>
        <taxon>Bacteria</taxon>
        <taxon>Bacillati</taxon>
        <taxon>Bacillota</taxon>
        <taxon>Bacilli</taxon>
        <taxon>Lactobacillales</taxon>
        <taxon>Carnobacteriaceae</taxon>
    </lineage>
</organism>
<dbReference type="InterPro" id="IPR046335">
    <property type="entry name" value="LacI/GalR-like_sensor"/>
</dbReference>
<evidence type="ECO:0000256" key="3">
    <source>
        <dbReference type="ARBA" id="ARBA00023163"/>
    </source>
</evidence>
<dbReference type="InterPro" id="IPR036388">
    <property type="entry name" value="WH-like_DNA-bd_sf"/>
</dbReference>
<dbReference type="Gene3D" id="3.40.50.2300">
    <property type="match status" value="2"/>
</dbReference>
<dbReference type="GO" id="GO:0003700">
    <property type="term" value="F:DNA-binding transcription factor activity"/>
    <property type="evidence" value="ECO:0007669"/>
    <property type="project" value="InterPro"/>
</dbReference>
<dbReference type="Gene3D" id="1.10.10.10">
    <property type="entry name" value="Winged helix-like DNA-binding domain superfamily/Winged helix DNA-binding domain"/>
    <property type="match status" value="1"/>
</dbReference>
<keyword evidence="3" id="KW-0804">Transcription</keyword>
<keyword evidence="1" id="KW-0805">Transcription regulation</keyword>
<evidence type="ECO:0000259" key="4">
    <source>
        <dbReference type="PROSITE" id="PS50949"/>
    </source>
</evidence>
<dbReference type="SUPFAM" id="SSF53822">
    <property type="entry name" value="Periplasmic binding protein-like I"/>
    <property type="match status" value="1"/>
</dbReference>
<dbReference type="SMART" id="SM00345">
    <property type="entry name" value="HTH_GNTR"/>
    <property type="match status" value="1"/>
</dbReference>